<organism evidence="1 2">
    <name type="scientific">Halobacillus naozhouensis</name>
    <dbReference type="NCBI Taxonomy" id="554880"/>
    <lineage>
        <taxon>Bacteria</taxon>
        <taxon>Bacillati</taxon>
        <taxon>Bacillota</taxon>
        <taxon>Bacilli</taxon>
        <taxon>Bacillales</taxon>
        <taxon>Bacillaceae</taxon>
        <taxon>Halobacillus</taxon>
    </lineage>
</organism>
<dbReference type="Pfam" id="PF13040">
    <property type="entry name" value="Fur_reg_FbpB"/>
    <property type="match status" value="1"/>
</dbReference>
<keyword evidence="2" id="KW-1185">Reference proteome</keyword>
<evidence type="ECO:0000313" key="2">
    <source>
        <dbReference type="Proteomes" id="UP001221597"/>
    </source>
</evidence>
<dbReference type="InterPro" id="IPR025004">
    <property type="entry name" value="SenN/SenS"/>
</dbReference>
<gene>
    <name evidence="1" type="ORF">P9989_11135</name>
</gene>
<reference evidence="1 2" key="1">
    <citation type="submission" date="2023-04" db="EMBL/GenBank/DDBJ databases">
        <title>Genome sequence of Halobacillus naozhouensis KACC 21980.</title>
        <authorList>
            <person name="Kim S."/>
            <person name="Heo J."/>
            <person name="Kwon S.-W."/>
        </authorList>
    </citation>
    <scope>NUCLEOTIDE SEQUENCE [LARGE SCALE GENOMIC DNA]</scope>
    <source>
        <strain evidence="1 2">KCTC 13234</strain>
    </source>
</reference>
<accession>A0ABY8IWN2</accession>
<dbReference type="EMBL" id="CP121671">
    <property type="protein sequence ID" value="WFT72965.1"/>
    <property type="molecule type" value="Genomic_DNA"/>
</dbReference>
<dbReference type="RefSeq" id="WP_283074996.1">
    <property type="nucleotide sequence ID" value="NZ_CP121671.1"/>
</dbReference>
<proteinExistence type="predicted"/>
<sequence length="47" mass="6020">MRRRQNISYTERVRENIRLIKEDEKLLDQIEERIEQRHRKRMKQIPS</sequence>
<protein>
    <submittedName>
        <fullName evidence="1">FbpB family small basic protein</fullName>
    </submittedName>
</protein>
<evidence type="ECO:0000313" key="1">
    <source>
        <dbReference type="EMBL" id="WFT72965.1"/>
    </source>
</evidence>
<name>A0ABY8IWN2_9BACI</name>
<dbReference type="Proteomes" id="UP001221597">
    <property type="component" value="Chromosome"/>
</dbReference>